<evidence type="ECO:0000313" key="2">
    <source>
        <dbReference type="Proteomes" id="UP000268014"/>
    </source>
</evidence>
<dbReference type="InterPro" id="IPR017853">
    <property type="entry name" value="GH"/>
</dbReference>
<protein>
    <submittedName>
        <fullName evidence="3">Glyco_hydro_18 domain-containing protein</fullName>
    </submittedName>
</protein>
<dbReference type="STRING" id="6290.A0A0N4X4E7"/>
<evidence type="ECO:0000313" key="3">
    <source>
        <dbReference type="WBParaSite" id="HPLM_0001923901-mRNA-1"/>
    </source>
</evidence>
<name>A0A0N4X4E7_HAEPC</name>
<keyword evidence="2" id="KW-1185">Reference proteome</keyword>
<reference evidence="3" key="1">
    <citation type="submission" date="2017-02" db="UniProtKB">
        <authorList>
            <consortium name="WormBaseParasite"/>
        </authorList>
    </citation>
    <scope>IDENTIFICATION</scope>
</reference>
<dbReference type="SUPFAM" id="SSF51445">
    <property type="entry name" value="(Trans)glycosidases"/>
    <property type="match status" value="1"/>
</dbReference>
<dbReference type="Gene3D" id="3.20.20.80">
    <property type="entry name" value="Glycosidases"/>
    <property type="match status" value="1"/>
</dbReference>
<dbReference type="PANTHER" id="PTHR21040">
    <property type="entry name" value="BCDNA.GH04120"/>
    <property type="match status" value="1"/>
</dbReference>
<dbReference type="WBParaSite" id="HPLM_0001923901-mRNA-1">
    <property type="protein sequence ID" value="HPLM_0001923901-mRNA-1"/>
    <property type="gene ID" value="HPLM_0001923901"/>
</dbReference>
<organism evidence="3">
    <name type="scientific">Haemonchus placei</name>
    <name type="common">Barber's pole worm</name>
    <dbReference type="NCBI Taxonomy" id="6290"/>
    <lineage>
        <taxon>Eukaryota</taxon>
        <taxon>Metazoa</taxon>
        <taxon>Ecdysozoa</taxon>
        <taxon>Nematoda</taxon>
        <taxon>Chromadorea</taxon>
        <taxon>Rhabditida</taxon>
        <taxon>Rhabditina</taxon>
        <taxon>Rhabditomorpha</taxon>
        <taxon>Strongyloidea</taxon>
        <taxon>Trichostrongylidae</taxon>
        <taxon>Haemonchus</taxon>
    </lineage>
</organism>
<dbReference type="Proteomes" id="UP000268014">
    <property type="component" value="Unassembled WGS sequence"/>
</dbReference>
<dbReference type="GO" id="GO:0015929">
    <property type="term" value="F:hexosaminidase activity"/>
    <property type="evidence" value="ECO:0007669"/>
    <property type="project" value="InterPro"/>
</dbReference>
<evidence type="ECO:0000313" key="1">
    <source>
        <dbReference type="EMBL" id="VDO75873.1"/>
    </source>
</evidence>
<dbReference type="AlphaFoldDB" id="A0A0N4X4E7"/>
<proteinExistence type="predicted"/>
<dbReference type="InterPro" id="IPR038901">
    <property type="entry name" value="HEXDC-like"/>
</dbReference>
<reference evidence="1 2" key="2">
    <citation type="submission" date="2018-11" db="EMBL/GenBank/DDBJ databases">
        <authorList>
            <consortium name="Pathogen Informatics"/>
        </authorList>
    </citation>
    <scope>NUCLEOTIDE SEQUENCE [LARGE SCALE GENOMIC DNA]</scope>
    <source>
        <strain evidence="1 2">MHpl1</strain>
    </source>
</reference>
<accession>A0A0N4X4E7</accession>
<gene>
    <name evidence="1" type="ORF">HPLM_LOCUS19231</name>
</gene>
<dbReference type="EMBL" id="UZAF01021146">
    <property type="protein sequence ID" value="VDO75873.1"/>
    <property type="molecule type" value="Genomic_DNA"/>
</dbReference>
<sequence length="116" mass="13544">MWCNDSDPDYPISRKGKICGNFVYFTENMLFFKYHYTNIIVHFDLKGAPPKVGYFLSLLQLVADAGATGILIEWEDMFPWSGELEMVKSTNAYTVKEVHHILKRAQYVLRNNIRVY</sequence>
<dbReference type="PANTHER" id="PTHR21040:SF4">
    <property type="entry name" value="BETA-N-ACETYLHEXOSAMINIDASE"/>
    <property type="match status" value="1"/>
</dbReference>
<dbReference type="OrthoDB" id="47475at2759"/>